<comment type="caution">
    <text evidence="1">The sequence shown here is derived from an EMBL/GenBank/DDBJ whole genome shotgun (WGS) entry which is preliminary data.</text>
</comment>
<protein>
    <submittedName>
        <fullName evidence="1">Uncharacterized protein</fullName>
    </submittedName>
</protein>
<name>A0ABQ4PBS8_SHECO</name>
<accession>A0ABQ4PBS8</accession>
<evidence type="ECO:0000313" key="2">
    <source>
        <dbReference type="Proteomes" id="UP000773469"/>
    </source>
</evidence>
<keyword evidence="2" id="KW-1185">Reference proteome</keyword>
<dbReference type="Proteomes" id="UP000773469">
    <property type="component" value="Unassembled WGS sequence"/>
</dbReference>
<proteinExistence type="predicted"/>
<organism evidence="1 2">
    <name type="scientific">Shewanella colwelliana</name>
    <name type="common">Alteromonas colwelliana</name>
    <dbReference type="NCBI Taxonomy" id="23"/>
    <lineage>
        <taxon>Bacteria</taxon>
        <taxon>Pseudomonadati</taxon>
        <taxon>Pseudomonadota</taxon>
        <taxon>Gammaproteobacteria</taxon>
        <taxon>Alteromonadales</taxon>
        <taxon>Shewanellaceae</taxon>
        <taxon>Shewanella</taxon>
    </lineage>
</organism>
<gene>
    <name evidence="1" type="ORF">TUM3794_34280</name>
</gene>
<reference evidence="1 2" key="1">
    <citation type="submission" date="2021-05" db="EMBL/GenBank/DDBJ databases">
        <title>Molecular characterization for Shewanella algae harboring chromosomal blaOXA-55-like strains isolated from clinical and environment sample.</title>
        <authorList>
            <person name="Ohama Y."/>
            <person name="Aoki K."/>
            <person name="Harada S."/>
            <person name="Moriya K."/>
            <person name="Ishii Y."/>
            <person name="Tateda K."/>
        </authorList>
    </citation>
    <scope>NUCLEOTIDE SEQUENCE [LARGE SCALE GENOMIC DNA]</scope>
    <source>
        <strain evidence="1 2">MBTL60-118</strain>
    </source>
</reference>
<sequence length="65" mass="7422">MSWQPSYEATKPAKYQRETVTVFKVMLATPLTTHKVLHDVLSEKIAIAELDNEFLPQLLSLAKSY</sequence>
<evidence type="ECO:0000313" key="1">
    <source>
        <dbReference type="EMBL" id="GIU45003.1"/>
    </source>
</evidence>
<dbReference type="EMBL" id="BPEU01000030">
    <property type="protein sequence ID" value="GIU45003.1"/>
    <property type="molecule type" value="Genomic_DNA"/>
</dbReference>